<keyword evidence="3" id="KW-0333">Golgi apparatus</keyword>
<protein>
    <submittedName>
        <fullName evidence="6">Putative glucuronoxylan glucuronosyltransferase IRX7</fullName>
    </submittedName>
</protein>
<keyword evidence="6" id="KW-0808">Transferase</keyword>
<accession>A0A2J8A3N1</accession>
<comment type="similarity">
    <text evidence="2">Belongs to the glycosyltransferase 47 family.</text>
</comment>
<dbReference type="PANTHER" id="PTHR11062:SF376">
    <property type="entry name" value="EXOSTOSIN FAMILY PROTEIN"/>
    <property type="match status" value="1"/>
</dbReference>
<dbReference type="EMBL" id="PGGS01000195">
    <property type="protein sequence ID" value="PNH07135.1"/>
    <property type="molecule type" value="Genomic_DNA"/>
</dbReference>
<evidence type="ECO:0000256" key="1">
    <source>
        <dbReference type="ARBA" id="ARBA00004323"/>
    </source>
</evidence>
<dbReference type="InterPro" id="IPR040911">
    <property type="entry name" value="Exostosin_GT47"/>
</dbReference>
<dbReference type="GO" id="GO:0016757">
    <property type="term" value="F:glycosyltransferase activity"/>
    <property type="evidence" value="ECO:0007669"/>
    <property type="project" value="InterPro"/>
</dbReference>
<feature type="domain" description="EGF-like" evidence="4">
    <location>
        <begin position="8"/>
        <end position="19"/>
    </location>
</feature>
<proteinExistence type="inferred from homology"/>
<gene>
    <name evidence="6" type="ORF">TSOC_006434</name>
</gene>
<dbReference type="PROSITE" id="PS01186">
    <property type="entry name" value="EGF_2"/>
    <property type="match status" value="1"/>
</dbReference>
<dbReference type="PROSITE" id="PS00022">
    <property type="entry name" value="EGF_1"/>
    <property type="match status" value="1"/>
</dbReference>
<evidence type="ECO:0000256" key="2">
    <source>
        <dbReference type="ARBA" id="ARBA00010271"/>
    </source>
</evidence>
<name>A0A2J8A3N1_9CHLO</name>
<evidence type="ECO:0000313" key="7">
    <source>
        <dbReference type="Proteomes" id="UP000236333"/>
    </source>
</evidence>
<dbReference type="OrthoDB" id="1924787at2759"/>
<dbReference type="FunFam" id="2.10.25.10:FF:000026">
    <property type="entry name" value="Teneurin transmembrane protein 2"/>
    <property type="match status" value="1"/>
</dbReference>
<comment type="caution">
    <text evidence="6">The sequence shown here is derived from an EMBL/GenBank/DDBJ whole genome shotgun (WGS) entry which is preliminary data.</text>
</comment>
<dbReference type="Pfam" id="PF03016">
    <property type="entry name" value="Exostosin_GT47"/>
    <property type="match status" value="2"/>
</dbReference>
<dbReference type="AlphaFoldDB" id="A0A2J8A3N1"/>
<evidence type="ECO:0000259" key="4">
    <source>
        <dbReference type="PROSITE" id="PS00022"/>
    </source>
</evidence>
<dbReference type="PANTHER" id="PTHR11062">
    <property type="entry name" value="EXOSTOSIN HEPARAN SULFATE GLYCOSYLTRANSFERASE -RELATED"/>
    <property type="match status" value="1"/>
</dbReference>
<comment type="subcellular location">
    <subcellularLocation>
        <location evidence="1">Golgi apparatus membrane</location>
        <topology evidence="1">Single-pass type II membrane protein</topology>
    </subcellularLocation>
</comment>
<feature type="non-terminal residue" evidence="6">
    <location>
        <position position="1"/>
    </location>
</feature>
<dbReference type="GO" id="GO:0000139">
    <property type="term" value="C:Golgi membrane"/>
    <property type="evidence" value="ECO:0007669"/>
    <property type="project" value="UniProtKB-SubCell"/>
</dbReference>
<evidence type="ECO:0000256" key="3">
    <source>
        <dbReference type="ARBA" id="ARBA00023034"/>
    </source>
</evidence>
<dbReference type="Proteomes" id="UP000236333">
    <property type="component" value="Unassembled WGS sequence"/>
</dbReference>
<dbReference type="InterPro" id="IPR000742">
    <property type="entry name" value="EGF"/>
</dbReference>
<feature type="domain" description="EGF-like" evidence="5">
    <location>
        <begin position="42"/>
        <end position="53"/>
    </location>
</feature>
<dbReference type="InterPro" id="IPR004263">
    <property type="entry name" value="Exostosin"/>
</dbReference>
<organism evidence="6 7">
    <name type="scientific">Tetrabaena socialis</name>
    <dbReference type="NCBI Taxonomy" id="47790"/>
    <lineage>
        <taxon>Eukaryota</taxon>
        <taxon>Viridiplantae</taxon>
        <taxon>Chlorophyta</taxon>
        <taxon>core chlorophytes</taxon>
        <taxon>Chlorophyceae</taxon>
        <taxon>CS clade</taxon>
        <taxon>Chlamydomonadales</taxon>
        <taxon>Tetrabaenaceae</taxon>
        <taxon>Tetrabaena</taxon>
    </lineage>
</organism>
<feature type="non-terminal residue" evidence="6">
    <location>
        <position position="279"/>
    </location>
</feature>
<keyword evidence="7" id="KW-1185">Reference proteome</keyword>
<evidence type="ECO:0000259" key="5">
    <source>
        <dbReference type="PROSITE" id="PS01186"/>
    </source>
</evidence>
<dbReference type="Gene3D" id="2.10.25.10">
    <property type="entry name" value="Laminin"/>
    <property type="match status" value="1"/>
</dbReference>
<reference evidence="6 7" key="1">
    <citation type="journal article" date="2017" name="Mol. Biol. Evol.">
        <title>The 4-celled Tetrabaena socialis nuclear genome reveals the essential components for genetic control of cell number at the origin of multicellularity in the volvocine lineage.</title>
        <authorList>
            <person name="Featherston J."/>
            <person name="Arakaki Y."/>
            <person name="Hanschen E.R."/>
            <person name="Ferris P.J."/>
            <person name="Michod R.E."/>
            <person name="Olson B.J.S.C."/>
            <person name="Nozaki H."/>
            <person name="Durand P.M."/>
        </authorList>
    </citation>
    <scope>NUCLEOTIDE SEQUENCE [LARGE SCALE GENOMIC DNA]</scope>
    <source>
        <strain evidence="6 7">NIES-571</strain>
    </source>
</reference>
<evidence type="ECO:0000313" key="6">
    <source>
        <dbReference type="EMBL" id="PNH07135.1"/>
    </source>
</evidence>
<sequence length="279" mass="31855">NPDPNPHCMCFKGRLGHDCSMPQDELCPNKCLDRGTCHRGFCHCRPPYFGLDCSRQHAWQLAPGAVHVPNRARLRIYMYDLPSHIAFPVAMDDDITESVFNFYHTYRVFLEMLSVDEVVRTENPWEANLFYVPAQAYSYSSNTNSPANQIMRAISYVRDTYPWFNASGGRDHFVWTTGDRGSCYLPEESYGDLHKRSKFCLAPHGAGFGIRLTIAMAHACVPVIIQDNVWQPYESDGLLPYHEFSLRLGKADIPHLVPILRSVSEARLAELRLAMARHF</sequence>